<dbReference type="InterPro" id="IPR011251">
    <property type="entry name" value="Luciferase-like_dom"/>
</dbReference>
<dbReference type="PANTHER" id="PTHR30137">
    <property type="entry name" value="LUCIFERASE-LIKE MONOOXYGENASE"/>
    <property type="match status" value="1"/>
</dbReference>
<protein>
    <submittedName>
        <fullName evidence="2">TIGR03620 family F420-dependent LLM class oxidoreductase</fullName>
    </submittedName>
</protein>
<evidence type="ECO:0000259" key="1">
    <source>
        <dbReference type="Pfam" id="PF00296"/>
    </source>
</evidence>
<comment type="caution">
    <text evidence="2">The sequence shown here is derived from an EMBL/GenBank/DDBJ whole genome shotgun (WGS) entry which is preliminary data.</text>
</comment>
<dbReference type="Proteomes" id="UP001595765">
    <property type="component" value="Unassembled WGS sequence"/>
</dbReference>
<sequence>MAAGRTVGSFGIFSPELRAEDPGLRAGLREAAAELEELGFGALWLGGSSGVRHAARLAGATSRIVLATGIANIWFETAAELAAARARLEEAHPGRFLLGLGASHAELVARYERPYTAMARYLDGLDTAAVPVPADRRVLAALGPKMLRLARDRAAGALPYLVNPEYVARARSVLGDGPLLAPEVSVVLESRPDRAREIARGFLPHYLQLPNFQANLRRLGFTDADFADHGSDRMVDSLVVWGPDEVVRDRLAEYLTAGADHLALQIRQERGVRTAPRQEWRRLAGILEPAQ</sequence>
<dbReference type="InterPro" id="IPR050766">
    <property type="entry name" value="Bact_Lucif_Oxidored"/>
</dbReference>
<organism evidence="2 3">
    <name type="scientific">Streptomyces polygonati</name>
    <dbReference type="NCBI Taxonomy" id="1617087"/>
    <lineage>
        <taxon>Bacteria</taxon>
        <taxon>Bacillati</taxon>
        <taxon>Actinomycetota</taxon>
        <taxon>Actinomycetes</taxon>
        <taxon>Kitasatosporales</taxon>
        <taxon>Streptomycetaceae</taxon>
        <taxon>Streptomyces</taxon>
    </lineage>
</organism>
<name>A0ABV8HVE1_9ACTN</name>
<proteinExistence type="predicted"/>
<dbReference type="InterPro" id="IPR036661">
    <property type="entry name" value="Luciferase-like_sf"/>
</dbReference>
<reference evidence="3" key="1">
    <citation type="journal article" date="2019" name="Int. J. Syst. Evol. Microbiol.">
        <title>The Global Catalogue of Microorganisms (GCM) 10K type strain sequencing project: providing services to taxonomists for standard genome sequencing and annotation.</title>
        <authorList>
            <consortium name="The Broad Institute Genomics Platform"/>
            <consortium name="The Broad Institute Genome Sequencing Center for Infectious Disease"/>
            <person name="Wu L."/>
            <person name="Ma J."/>
        </authorList>
    </citation>
    <scope>NUCLEOTIDE SEQUENCE [LARGE SCALE GENOMIC DNA]</scope>
    <source>
        <strain evidence="3">CGMCC 4.7237</strain>
    </source>
</reference>
<dbReference type="Pfam" id="PF00296">
    <property type="entry name" value="Bac_luciferase"/>
    <property type="match status" value="2"/>
</dbReference>
<evidence type="ECO:0000313" key="3">
    <source>
        <dbReference type="Proteomes" id="UP001595765"/>
    </source>
</evidence>
<dbReference type="NCBIfam" id="TIGR03620">
    <property type="entry name" value="F420_MSMEG_4141"/>
    <property type="match status" value="1"/>
</dbReference>
<feature type="domain" description="Luciferase-like" evidence="1">
    <location>
        <begin position="116"/>
        <end position="261"/>
    </location>
</feature>
<dbReference type="SUPFAM" id="SSF51679">
    <property type="entry name" value="Bacterial luciferase-like"/>
    <property type="match status" value="1"/>
</dbReference>
<accession>A0ABV8HVE1</accession>
<dbReference type="EMBL" id="JBHSBB010000019">
    <property type="protein sequence ID" value="MFC4034869.1"/>
    <property type="molecule type" value="Genomic_DNA"/>
</dbReference>
<evidence type="ECO:0000313" key="2">
    <source>
        <dbReference type="EMBL" id="MFC4034869.1"/>
    </source>
</evidence>
<dbReference type="InterPro" id="IPR019922">
    <property type="entry name" value="Lucif-like_OxRdatse_MSMEG_4141"/>
</dbReference>
<dbReference type="Gene3D" id="3.20.20.30">
    <property type="entry name" value="Luciferase-like domain"/>
    <property type="match status" value="1"/>
</dbReference>
<gene>
    <name evidence="2" type="ORF">ACFO3J_25870</name>
</gene>
<dbReference type="PANTHER" id="PTHR30137:SF18">
    <property type="entry name" value="CONSERVED PROTEIN"/>
    <property type="match status" value="1"/>
</dbReference>
<feature type="domain" description="Luciferase-like" evidence="1">
    <location>
        <begin position="27"/>
        <end position="108"/>
    </location>
</feature>
<keyword evidence="3" id="KW-1185">Reference proteome</keyword>
<dbReference type="RefSeq" id="WP_386433850.1">
    <property type="nucleotide sequence ID" value="NZ_JBHSBB010000019.1"/>
</dbReference>